<organism evidence="3 4">
    <name type="scientific">Methylogaea oryzae</name>
    <dbReference type="NCBI Taxonomy" id="1295382"/>
    <lineage>
        <taxon>Bacteria</taxon>
        <taxon>Pseudomonadati</taxon>
        <taxon>Pseudomonadota</taxon>
        <taxon>Gammaproteobacteria</taxon>
        <taxon>Methylococcales</taxon>
        <taxon>Methylococcaceae</taxon>
        <taxon>Methylogaea</taxon>
    </lineage>
</organism>
<dbReference type="Proteomes" id="UP000824988">
    <property type="component" value="Chromosome"/>
</dbReference>
<keyword evidence="2" id="KW-0732">Signal</keyword>
<dbReference type="KEGG" id="moz:MoryE10_30470"/>
<feature type="signal peptide" evidence="2">
    <location>
        <begin position="1"/>
        <end position="21"/>
    </location>
</feature>
<evidence type="ECO:0000313" key="4">
    <source>
        <dbReference type="Proteomes" id="UP000824988"/>
    </source>
</evidence>
<accession>A0A8D4VRE0</accession>
<protein>
    <recommendedName>
        <fullName evidence="5">DUF4398 domain-containing protein</fullName>
    </recommendedName>
</protein>
<dbReference type="RefSeq" id="WP_054773511.1">
    <property type="nucleotide sequence ID" value="NZ_AP019782.1"/>
</dbReference>
<feature type="compositionally biased region" description="Low complexity" evidence="1">
    <location>
        <begin position="77"/>
        <end position="94"/>
    </location>
</feature>
<feature type="chain" id="PRO_5034946137" description="DUF4398 domain-containing protein" evidence="2">
    <location>
        <begin position="22"/>
        <end position="111"/>
    </location>
</feature>
<name>A0A8D4VRE0_9GAMM</name>
<dbReference type="EMBL" id="AP019782">
    <property type="protein sequence ID" value="BBL72441.1"/>
    <property type="molecule type" value="Genomic_DNA"/>
</dbReference>
<proteinExistence type="predicted"/>
<gene>
    <name evidence="3" type="ORF">MoryE10_30470</name>
</gene>
<sequence>MQRKIAVLTVCLSLTAPAVWADASTPAKGILEQTYKNTVQAGKNAGEKAIRQEAEQRLAPAREKLDQAKQAKDALQQDRQQLQDAVKQQKNAVKQQKKQMKDALDLLKGGR</sequence>
<evidence type="ECO:0008006" key="5">
    <source>
        <dbReference type="Google" id="ProtNLM"/>
    </source>
</evidence>
<dbReference type="AlphaFoldDB" id="A0A8D4VRE0"/>
<keyword evidence="4" id="KW-1185">Reference proteome</keyword>
<reference evidence="3" key="1">
    <citation type="submission" date="2019-06" db="EMBL/GenBank/DDBJ databases">
        <title>Complete genome sequence of Methylogaea oryzae strain JCM16910.</title>
        <authorList>
            <person name="Asakawa S."/>
        </authorList>
    </citation>
    <scope>NUCLEOTIDE SEQUENCE</scope>
    <source>
        <strain evidence="3">E10</strain>
    </source>
</reference>
<feature type="region of interest" description="Disordered" evidence="1">
    <location>
        <begin position="64"/>
        <end position="111"/>
    </location>
</feature>
<evidence type="ECO:0000313" key="3">
    <source>
        <dbReference type="EMBL" id="BBL72441.1"/>
    </source>
</evidence>
<feature type="compositionally biased region" description="Basic and acidic residues" evidence="1">
    <location>
        <begin position="64"/>
        <end position="76"/>
    </location>
</feature>
<evidence type="ECO:0000256" key="1">
    <source>
        <dbReference type="SAM" id="MobiDB-lite"/>
    </source>
</evidence>
<evidence type="ECO:0000256" key="2">
    <source>
        <dbReference type="SAM" id="SignalP"/>
    </source>
</evidence>